<evidence type="ECO:0000256" key="6">
    <source>
        <dbReference type="ARBA" id="ARBA00022989"/>
    </source>
</evidence>
<dbReference type="AlphaFoldDB" id="A0AAU8DLZ0"/>
<keyword evidence="5 13" id="KW-0812">Transmembrane</keyword>
<dbReference type="GO" id="GO:0016780">
    <property type="term" value="F:phosphotransferase activity, for other substituted phosphate groups"/>
    <property type="evidence" value="ECO:0007669"/>
    <property type="project" value="InterPro"/>
</dbReference>
<reference evidence="14" key="1">
    <citation type="submission" date="2024-05" db="EMBL/GenBank/DDBJ databases">
        <authorList>
            <person name="Cai S.Y."/>
            <person name="Jin L.M."/>
            <person name="Li H.R."/>
        </authorList>
    </citation>
    <scope>NUCLEOTIDE SEQUENCE</scope>
    <source>
        <strain evidence="14">A5-74</strain>
    </source>
</reference>
<keyword evidence="3" id="KW-0444">Lipid biosynthesis</keyword>
<evidence type="ECO:0000256" key="13">
    <source>
        <dbReference type="SAM" id="Phobius"/>
    </source>
</evidence>
<evidence type="ECO:0000256" key="1">
    <source>
        <dbReference type="ARBA" id="ARBA00004141"/>
    </source>
</evidence>
<dbReference type="PANTHER" id="PTHR14269:SF61">
    <property type="entry name" value="CDP-DIACYLGLYCEROL--SERINE O-PHOSPHATIDYLTRANSFERASE"/>
    <property type="match status" value="1"/>
</dbReference>
<evidence type="ECO:0000256" key="4">
    <source>
        <dbReference type="ARBA" id="ARBA00022679"/>
    </source>
</evidence>
<dbReference type="GO" id="GO:0016020">
    <property type="term" value="C:membrane"/>
    <property type="evidence" value="ECO:0007669"/>
    <property type="project" value="UniProtKB-SubCell"/>
</dbReference>
<comment type="subcellular location">
    <subcellularLocation>
        <location evidence="1">Membrane</location>
        <topology evidence="1">Multi-pass membrane protein</topology>
    </subcellularLocation>
</comment>
<feature type="region of interest" description="Disordered" evidence="12">
    <location>
        <begin position="258"/>
        <end position="317"/>
    </location>
</feature>
<evidence type="ECO:0000256" key="8">
    <source>
        <dbReference type="ARBA" id="ARBA00023136"/>
    </source>
</evidence>
<dbReference type="Pfam" id="PF01066">
    <property type="entry name" value="CDP-OH_P_transf"/>
    <property type="match status" value="1"/>
</dbReference>
<evidence type="ECO:0000313" key="14">
    <source>
        <dbReference type="EMBL" id="XCG63159.1"/>
    </source>
</evidence>
<evidence type="ECO:0000256" key="7">
    <source>
        <dbReference type="ARBA" id="ARBA00023098"/>
    </source>
</evidence>
<evidence type="ECO:0000256" key="9">
    <source>
        <dbReference type="ARBA" id="ARBA00023209"/>
    </source>
</evidence>
<evidence type="ECO:0000256" key="11">
    <source>
        <dbReference type="RuleBase" id="RU003750"/>
    </source>
</evidence>
<dbReference type="GO" id="GO:0008654">
    <property type="term" value="P:phospholipid biosynthetic process"/>
    <property type="evidence" value="ECO:0007669"/>
    <property type="project" value="UniProtKB-KW"/>
</dbReference>
<accession>A0AAU8DLZ0</accession>
<gene>
    <name evidence="14" type="ORF">ABLG96_18430</name>
</gene>
<feature type="transmembrane region" description="Helical" evidence="13">
    <location>
        <begin position="98"/>
        <end position="116"/>
    </location>
</feature>
<evidence type="ECO:0000256" key="2">
    <source>
        <dbReference type="ARBA" id="ARBA00010441"/>
    </source>
</evidence>
<dbReference type="InterPro" id="IPR048254">
    <property type="entry name" value="CDP_ALCOHOL_P_TRANSF_CS"/>
</dbReference>
<proteinExistence type="inferred from homology"/>
<feature type="transmembrane region" description="Helical" evidence="13">
    <location>
        <begin position="224"/>
        <end position="242"/>
    </location>
</feature>
<keyword evidence="8 13" id="KW-0472">Membrane</keyword>
<evidence type="ECO:0000256" key="3">
    <source>
        <dbReference type="ARBA" id="ARBA00022516"/>
    </source>
</evidence>
<evidence type="ECO:0000256" key="10">
    <source>
        <dbReference type="ARBA" id="ARBA00023264"/>
    </source>
</evidence>
<feature type="transmembrane region" description="Helical" evidence="13">
    <location>
        <begin position="167"/>
        <end position="187"/>
    </location>
</feature>
<feature type="transmembrane region" description="Helical" evidence="13">
    <location>
        <begin position="128"/>
        <end position="147"/>
    </location>
</feature>
<sequence length="317" mass="35285">MRALAAPPGIKFLPNAITVLALCAGLTSVNFALRERWFLAVVMIATAAVLDSLDGPAARLLDASSRIGAELDSLSDCVSFGIAPALVMFLWALDDNPLGWAFCLVYAVCTTLRLARFNSALDDEAPPAWSKLFFTGIPSPAGALLALQPLSLDVRLGHPDRPEGDFWWTNSWVIGIWLVLIGILMVSKVPSIALKNVFIPARLILPSLILLVIAVTAAFYEPQIMFALGLFVYVAHLPYAAWKRRHLREHPELFEDPTRRRARARARRNNRMRPRIPGKVRVAGRYRDGRPLPRAARPRPVADQPDRPRPLGRRRLR</sequence>
<dbReference type="EMBL" id="CP159218">
    <property type="protein sequence ID" value="XCG63159.1"/>
    <property type="molecule type" value="Genomic_DNA"/>
</dbReference>
<evidence type="ECO:0000256" key="5">
    <source>
        <dbReference type="ARBA" id="ARBA00022692"/>
    </source>
</evidence>
<feature type="transmembrane region" description="Helical" evidence="13">
    <location>
        <begin position="12"/>
        <end position="31"/>
    </location>
</feature>
<organism evidence="14">
    <name type="scientific">Nakamurella sp. A5-74</name>
    <dbReference type="NCBI Taxonomy" id="3158264"/>
    <lineage>
        <taxon>Bacteria</taxon>
        <taxon>Bacillati</taxon>
        <taxon>Actinomycetota</taxon>
        <taxon>Actinomycetes</taxon>
        <taxon>Nakamurellales</taxon>
        <taxon>Nakamurellaceae</taxon>
        <taxon>Nakamurella</taxon>
    </lineage>
</organism>
<dbReference type="RefSeq" id="WP_353648774.1">
    <property type="nucleotide sequence ID" value="NZ_CP159218.1"/>
</dbReference>
<protein>
    <submittedName>
        <fullName evidence="14">Phosphatidylcholine/phosphatidylserine synthase</fullName>
    </submittedName>
</protein>
<keyword evidence="7" id="KW-0443">Lipid metabolism</keyword>
<keyword evidence="6 13" id="KW-1133">Transmembrane helix</keyword>
<keyword evidence="10" id="KW-1208">Phospholipid metabolism</keyword>
<keyword evidence="9" id="KW-0594">Phospholipid biosynthesis</keyword>
<feature type="compositionally biased region" description="Basic residues" evidence="12">
    <location>
        <begin position="260"/>
        <end position="284"/>
    </location>
</feature>
<dbReference type="InterPro" id="IPR043130">
    <property type="entry name" value="CDP-OH_PTrfase_TM_dom"/>
</dbReference>
<name>A0AAU8DLZ0_9ACTN</name>
<dbReference type="PANTHER" id="PTHR14269">
    <property type="entry name" value="CDP-DIACYLGLYCEROL--GLYCEROL-3-PHOSPHATE 3-PHOSPHATIDYLTRANSFERASE-RELATED"/>
    <property type="match status" value="1"/>
</dbReference>
<dbReference type="InterPro" id="IPR000462">
    <property type="entry name" value="CDP-OH_P_trans"/>
</dbReference>
<feature type="transmembrane region" description="Helical" evidence="13">
    <location>
        <begin position="199"/>
        <end position="218"/>
    </location>
</feature>
<dbReference type="Gene3D" id="1.20.120.1760">
    <property type="match status" value="1"/>
</dbReference>
<dbReference type="PROSITE" id="PS00379">
    <property type="entry name" value="CDP_ALCOHOL_P_TRANSF"/>
    <property type="match status" value="1"/>
</dbReference>
<dbReference type="InterPro" id="IPR050324">
    <property type="entry name" value="CDP-alcohol_PTase-I"/>
</dbReference>
<feature type="compositionally biased region" description="Low complexity" evidence="12">
    <location>
        <begin position="292"/>
        <end position="303"/>
    </location>
</feature>
<evidence type="ECO:0000256" key="12">
    <source>
        <dbReference type="SAM" id="MobiDB-lite"/>
    </source>
</evidence>
<keyword evidence="4 11" id="KW-0808">Transferase</keyword>
<comment type="similarity">
    <text evidence="2 11">Belongs to the CDP-alcohol phosphatidyltransferase class-I family.</text>
</comment>